<feature type="compositionally biased region" description="Polar residues" evidence="1">
    <location>
        <begin position="1"/>
        <end position="17"/>
    </location>
</feature>
<accession>A0AAD4NZ68</accession>
<feature type="region of interest" description="Disordered" evidence="1">
    <location>
        <begin position="273"/>
        <end position="430"/>
    </location>
</feature>
<evidence type="ECO:0000313" key="2">
    <source>
        <dbReference type="EMBL" id="KAH6820240.1"/>
    </source>
</evidence>
<feature type="compositionally biased region" description="Low complexity" evidence="1">
    <location>
        <begin position="38"/>
        <end position="54"/>
    </location>
</feature>
<dbReference type="Pfam" id="PF13181">
    <property type="entry name" value="TPR_8"/>
    <property type="match status" value="1"/>
</dbReference>
<sequence>MNSSYGKSNNKTGSVNSFDFDLGLGSGRSKSMKDQRNQTSSYSSTTYAYSAAQQRPNTTSSWTHQPAYSAQSGLTGSSPGPTSMVGDIFGKTWNSPAPPSSGASAVGIVNNKNPNLFGDLVNSAMGGNKSSSNVPLKNTAPVSSQNTFSMGSVANSLPKTSYSVGGASGSNVGSSGGNVNFGGNYNKSSSLGGSNVNLGGNSIKNPNLGGPSMKSMGGSGVGGVGMGSSKDPFGSLVDFGSKQSAGMNSASKASDKSGFGDDLFGGFQNATLKSSGASPTTSDDSFGNFQNATSKTSGNSFSSGPFPTNNNDPFGSFQNATSKTSGSSSSFSSGAFTTSNNDPLGDFGFPGNISNSQSQPPKQSSGANDFDALFSSNTGGGAGGAEGFTNQQFSEGDDWGIDSEFEGNDAGGTTELEGLPPPPAGVSASAAKNKGVDNYKQGQFADAIKWLSWAVILLEKAGDDDGTTEVLTSRASCYKEVGEYKKAVADCTKVLERDGKNVSVLVQRALLYESMEKYKLGAEDLRTVMNIDPGNRLARSTIHRLTKMAG</sequence>
<feature type="compositionally biased region" description="Polar residues" evidence="1">
    <location>
        <begin position="55"/>
        <end position="71"/>
    </location>
</feature>
<comment type="caution">
    <text evidence="2">The sequence shown here is derived from an EMBL/GenBank/DDBJ whole genome shotgun (WGS) entry which is preliminary data.</text>
</comment>
<organism evidence="2 3">
    <name type="scientific">Perilla frutescens var. hirtella</name>
    <name type="common">Perilla citriodora</name>
    <name type="synonym">Perilla setoyensis</name>
    <dbReference type="NCBI Taxonomy" id="608512"/>
    <lineage>
        <taxon>Eukaryota</taxon>
        <taxon>Viridiplantae</taxon>
        <taxon>Streptophyta</taxon>
        <taxon>Embryophyta</taxon>
        <taxon>Tracheophyta</taxon>
        <taxon>Spermatophyta</taxon>
        <taxon>Magnoliopsida</taxon>
        <taxon>eudicotyledons</taxon>
        <taxon>Gunneridae</taxon>
        <taxon>Pentapetalae</taxon>
        <taxon>asterids</taxon>
        <taxon>lamiids</taxon>
        <taxon>Lamiales</taxon>
        <taxon>Lamiaceae</taxon>
        <taxon>Nepetoideae</taxon>
        <taxon>Elsholtzieae</taxon>
        <taxon>Perilla</taxon>
    </lineage>
</organism>
<dbReference type="AlphaFoldDB" id="A0AAD4NZ68"/>
<evidence type="ECO:0000313" key="3">
    <source>
        <dbReference type="Proteomes" id="UP001190926"/>
    </source>
</evidence>
<feature type="compositionally biased region" description="Low complexity" evidence="1">
    <location>
        <begin position="354"/>
        <end position="365"/>
    </location>
</feature>
<name>A0AAD4NZ68_PERFH</name>
<reference evidence="2 3" key="1">
    <citation type="journal article" date="2021" name="Nat. Commun.">
        <title>Incipient diploidization of the medicinal plant Perilla within 10,000 years.</title>
        <authorList>
            <person name="Zhang Y."/>
            <person name="Shen Q."/>
            <person name="Leng L."/>
            <person name="Zhang D."/>
            <person name="Chen S."/>
            <person name="Shi Y."/>
            <person name="Ning Z."/>
            <person name="Chen S."/>
        </authorList>
    </citation>
    <scope>NUCLEOTIDE SEQUENCE [LARGE SCALE GENOMIC DNA]</scope>
    <source>
        <strain evidence="3">cv. PC099</strain>
    </source>
</reference>
<feature type="compositionally biased region" description="Polar residues" evidence="1">
    <location>
        <begin position="273"/>
        <end position="319"/>
    </location>
</feature>
<dbReference type="InterPro" id="IPR011990">
    <property type="entry name" value="TPR-like_helical_dom_sf"/>
</dbReference>
<feature type="compositionally biased region" description="Acidic residues" evidence="1">
    <location>
        <begin position="395"/>
        <end position="407"/>
    </location>
</feature>
<evidence type="ECO:0000256" key="1">
    <source>
        <dbReference type="SAM" id="MobiDB-lite"/>
    </source>
</evidence>
<dbReference type="InterPro" id="IPR019734">
    <property type="entry name" value="TPR_rpt"/>
</dbReference>
<feature type="compositionally biased region" description="Low complexity" evidence="1">
    <location>
        <begin position="320"/>
        <end position="339"/>
    </location>
</feature>
<dbReference type="SUPFAM" id="SSF48452">
    <property type="entry name" value="TPR-like"/>
    <property type="match status" value="1"/>
</dbReference>
<feature type="region of interest" description="Disordered" evidence="1">
    <location>
        <begin position="1"/>
        <end position="106"/>
    </location>
</feature>
<dbReference type="PANTHER" id="PTHR47697:SF1">
    <property type="entry name" value="OS03G0340700 PROTEIN"/>
    <property type="match status" value="1"/>
</dbReference>
<feature type="compositionally biased region" description="Low complexity" evidence="1">
    <location>
        <begin position="72"/>
        <end position="83"/>
    </location>
</feature>
<dbReference type="Gene3D" id="1.25.40.10">
    <property type="entry name" value="Tetratricopeptide repeat domain"/>
    <property type="match status" value="1"/>
</dbReference>
<dbReference type="SMART" id="SM00028">
    <property type="entry name" value="TPR"/>
    <property type="match status" value="3"/>
</dbReference>
<proteinExistence type="predicted"/>
<dbReference type="EMBL" id="SDAM02004199">
    <property type="protein sequence ID" value="KAH6820240.1"/>
    <property type="molecule type" value="Genomic_DNA"/>
</dbReference>
<gene>
    <name evidence="2" type="ORF">C2S53_011960</name>
</gene>
<dbReference type="Proteomes" id="UP001190926">
    <property type="component" value="Unassembled WGS sequence"/>
</dbReference>
<dbReference type="PANTHER" id="PTHR47697">
    <property type="entry name" value="OS03G0340700 PROTEIN"/>
    <property type="match status" value="1"/>
</dbReference>
<keyword evidence="3" id="KW-1185">Reference proteome</keyword>
<protein>
    <submittedName>
        <fullName evidence="2">Uncharacterized protein</fullName>
    </submittedName>
</protein>